<name>F8AFY6_PYRYC</name>
<dbReference type="EMBL" id="CP002779">
    <property type="protein sequence ID" value="AEH23892.1"/>
    <property type="molecule type" value="Genomic_DNA"/>
</dbReference>
<gene>
    <name evidence="1" type="ordered locus">PYCH_01860</name>
</gene>
<sequence length="41" mass="5089">MSRIWSQHRGAKNPHTVEFLEEPFKIARWSRERFIKEKKSF</sequence>
<accession>F8AFY6</accession>
<dbReference type="KEGG" id="pya:PYCH_01860"/>
<protein>
    <submittedName>
        <fullName evidence="1">Uncharacterized protein</fullName>
    </submittedName>
</protein>
<dbReference type="HOGENOM" id="CLU_3263978_0_0_2"/>
<organism evidence="1 2">
    <name type="scientific">Pyrococcus yayanosii (strain CH1 / JCM 16557)</name>
    <dbReference type="NCBI Taxonomy" id="529709"/>
    <lineage>
        <taxon>Archaea</taxon>
        <taxon>Methanobacteriati</taxon>
        <taxon>Methanobacteriota</taxon>
        <taxon>Thermococci</taxon>
        <taxon>Thermococcales</taxon>
        <taxon>Thermococcaceae</taxon>
        <taxon>Pyrococcus</taxon>
    </lineage>
</organism>
<evidence type="ECO:0000313" key="2">
    <source>
        <dbReference type="Proteomes" id="UP000008386"/>
    </source>
</evidence>
<dbReference type="AlphaFoldDB" id="F8AFY6"/>
<dbReference type="Proteomes" id="UP000008386">
    <property type="component" value="Chromosome"/>
</dbReference>
<evidence type="ECO:0000313" key="1">
    <source>
        <dbReference type="EMBL" id="AEH23892.1"/>
    </source>
</evidence>
<reference evidence="1 2" key="1">
    <citation type="journal article" date="2011" name="J. Bacteriol.">
        <title>Complete genome sequence of the obligate piezophilic hyperthermophilic archaeon Pyrococcus yayanosii CH1.</title>
        <authorList>
            <person name="Jun X."/>
            <person name="Lupeng L."/>
            <person name="Minjuan X."/>
            <person name="Oger P."/>
            <person name="Fengping W."/>
            <person name="Jebbar M."/>
            <person name="Xiang X."/>
        </authorList>
    </citation>
    <scope>NUCLEOTIDE SEQUENCE [LARGE SCALE GENOMIC DNA]</scope>
    <source>
        <strain evidence="2">CH1 / JCM 16557</strain>
    </source>
</reference>
<keyword evidence="2" id="KW-1185">Reference proteome</keyword>
<proteinExistence type="predicted"/>